<dbReference type="RefSeq" id="XP_068347294.1">
    <property type="nucleotide sequence ID" value="XM_068512757.1"/>
</dbReference>
<dbReference type="GeneID" id="94847461"/>
<proteinExistence type="predicted"/>
<evidence type="ECO:0000313" key="1">
    <source>
        <dbReference type="EMBL" id="OHS94157.1"/>
    </source>
</evidence>
<dbReference type="EMBL" id="MLAK01001342">
    <property type="protein sequence ID" value="OHS94157.1"/>
    <property type="molecule type" value="Genomic_DNA"/>
</dbReference>
<name>A0A1J4J9P6_9EUKA</name>
<gene>
    <name evidence="1" type="ORF">TRFO_39626</name>
</gene>
<comment type="caution">
    <text evidence="1">The sequence shown here is derived from an EMBL/GenBank/DDBJ whole genome shotgun (WGS) entry which is preliminary data.</text>
</comment>
<organism evidence="1 2">
    <name type="scientific">Tritrichomonas foetus</name>
    <dbReference type="NCBI Taxonomy" id="1144522"/>
    <lineage>
        <taxon>Eukaryota</taxon>
        <taxon>Metamonada</taxon>
        <taxon>Parabasalia</taxon>
        <taxon>Tritrichomonadida</taxon>
        <taxon>Tritrichomonadidae</taxon>
        <taxon>Tritrichomonas</taxon>
    </lineage>
</organism>
<reference evidence="1" key="1">
    <citation type="submission" date="2016-10" db="EMBL/GenBank/DDBJ databases">
        <authorList>
            <person name="Benchimol M."/>
            <person name="Almeida L.G."/>
            <person name="Vasconcelos A.T."/>
            <person name="Perreira-Neves A."/>
            <person name="Rosa I.A."/>
            <person name="Tasca T."/>
            <person name="Bogo M.R."/>
            <person name="de Souza W."/>
        </authorList>
    </citation>
    <scope>NUCLEOTIDE SEQUENCE [LARGE SCALE GENOMIC DNA]</scope>
    <source>
        <strain evidence="1">K</strain>
    </source>
</reference>
<sequence length="73" mass="9005">MTRLDEATFEQLVDLYNKVYQSSYSYEEWRELLDDLDDDGIKHEIIEDMKHYFKKRGHNFNTIEEIENYLRIP</sequence>
<evidence type="ECO:0000313" key="2">
    <source>
        <dbReference type="Proteomes" id="UP000179807"/>
    </source>
</evidence>
<dbReference type="VEuPathDB" id="TrichDB:TRFO_39626"/>
<dbReference type="AlphaFoldDB" id="A0A1J4J9P6"/>
<keyword evidence="2" id="KW-1185">Reference proteome</keyword>
<accession>A0A1J4J9P6</accession>
<dbReference type="Proteomes" id="UP000179807">
    <property type="component" value="Unassembled WGS sequence"/>
</dbReference>
<protein>
    <submittedName>
        <fullName evidence="1">Uncharacterized protein</fullName>
    </submittedName>
</protein>